<feature type="compositionally biased region" description="Polar residues" evidence="9">
    <location>
        <begin position="422"/>
        <end position="434"/>
    </location>
</feature>
<dbReference type="GO" id="GO:0005634">
    <property type="term" value="C:nucleus"/>
    <property type="evidence" value="ECO:0007669"/>
    <property type="project" value="UniProtKB-SubCell"/>
</dbReference>
<feature type="zinc finger region" description="C3H1-type" evidence="8">
    <location>
        <begin position="140"/>
        <end position="168"/>
    </location>
</feature>
<evidence type="ECO:0000256" key="6">
    <source>
        <dbReference type="ARBA" id="ARBA00023125"/>
    </source>
</evidence>
<feature type="zinc finger region" description="C3H1-type" evidence="8">
    <location>
        <begin position="343"/>
        <end position="371"/>
    </location>
</feature>
<feature type="zinc finger region" description="C3H1-type" evidence="8">
    <location>
        <begin position="49"/>
        <end position="77"/>
    </location>
</feature>
<gene>
    <name evidence="11" type="ORF">FNV43_RR23491</name>
</gene>
<feature type="domain" description="C3H1-type" evidence="10">
    <location>
        <begin position="94"/>
        <end position="122"/>
    </location>
</feature>
<dbReference type="PROSITE" id="PS50103">
    <property type="entry name" value="ZF_C3H1"/>
    <property type="match status" value="5"/>
</dbReference>
<dbReference type="GO" id="GO:0008270">
    <property type="term" value="F:zinc ion binding"/>
    <property type="evidence" value="ECO:0007669"/>
    <property type="project" value="UniProtKB-KW"/>
</dbReference>
<keyword evidence="5 8" id="KW-0862">Zinc</keyword>
<dbReference type="Gene3D" id="4.10.1000.10">
    <property type="entry name" value="Zinc finger, CCCH-type"/>
    <property type="match status" value="3"/>
</dbReference>
<dbReference type="InterPro" id="IPR050974">
    <property type="entry name" value="Plant_ZF_CCCH"/>
</dbReference>
<dbReference type="AlphaFoldDB" id="A0A8K0DYM2"/>
<dbReference type="OrthoDB" id="411372at2759"/>
<dbReference type="GO" id="GO:0003677">
    <property type="term" value="F:DNA binding"/>
    <property type="evidence" value="ECO:0007669"/>
    <property type="project" value="UniProtKB-KW"/>
</dbReference>
<keyword evidence="3" id="KW-0677">Repeat</keyword>
<keyword evidence="6" id="KW-0238">DNA-binding</keyword>
<evidence type="ECO:0000256" key="3">
    <source>
        <dbReference type="ARBA" id="ARBA00022737"/>
    </source>
</evidence>
<dbReference type="SMART" id="SM00356">
    <property type="entry name" value="ZnF_C3H1"/>
    <property type="match status" value="5"/>
</dbReference>
<keyword evidence="2 8" id="KW-0479">Metal-binding</keyword>
<dbReference type="Proteomes" id="UP000796880">
    <property type="component" value="Unassembled WGS sequence"/>
</dbReference>
<dbReference type="InterPro" id="IPR036855">
    <property type="entry name" value="Znf_CCCH_sf"/>
</dbReference>
<evidence type="ECO:0000256" key="5">
    <source>
        <dbReference type="ARBA" id="ARBA00022833"/>
    </source>
</evidence>
<dbReference type="PANTHER" id="PTHR12506">
    <property type="entry name" value="PROTEIN PHOSPHATASE RELATED"/>
    <property type="match status" value="1"/>
</dbReference>
<feature type="region of interest" description="Disordered" evidence="9">
    <location>
        <begin position="1"/>
        <end position="27"/>
    </location>
</feature>
<evidence type="ECO:0000256" key="4">
    <source>
        <dbReference type="ARBA" id="ARBA00022771"/>
    </source>
</evidence>
<evidence type="ECO:0000313" key="11">
    <source>
        <dbReference type="EMBL" id="KAF3436399.1"/>
    </source>
</evidence>
<feature type="region of interest" description="Disordered" evidence="9">
    <location>
        <begin position="451"/>
        <end position="477"/>
    </location>
</feature>
<keyword evidence="7" id="KW-0539">Nucleus</keyword>
<feature type="zinc finger region" description="C3H1-type" evidence="8">
    <location>
        <begin position="297"/>
        <end position="325"/>
    </location>
</feature>
<evidence type="ECO:0000256" key="9">
    <source>
        <dbReference type="SAM" id="MobiDB-lite"/>
    </source>
</evidence>
<dbReference type="SUPFAM" id="SSF90229">
    <property type="entry name" value="CCCH zinc finger"/>
    <property type="match status" value="5"/>
</dbReference>
<evidence type="ECO:0000256" key="8">
    <source>
        <dbReference type="PROSITE-ProRule" id="PRU00723"/>
    </source>
</evidence>
<sequence>MELYGRSPARNGSNPVHQPEWSPVPAGGETGLEDSMWHLGLSSESYPERPGMPNCVYYMRTGFCGYGSRCRYNHPRDRAAVAAAVRATGEYPERVGEPVCQYYLKTGTCKFGASCKFHHPKHGGGSLSQAPLNIYGYPLRPGETECSYYLKTGQCKFGLTCKFHHPQPAGTSVSASAPQFYPTVQSPSVPSPEQYGGTSTNLRVARPPLLPGSYVQGAYGPMLLPPGVVPIPGWSPYSAPVSPVLSPGAQPTVGATSLYGVTQLSSSSPGIARPYSSLPSGIGVSGSSPKEQVFPERPGEPECQYYIKTGDCKFGSTCRYDHPRDRVVPRTNCLLSPIGLPLRPGVQPCTFYLQNGHCKFGSTCKFDHPIGTMRYNPSASSLIDMPVTPYPVGSLLATLAPSTTSSELRPELISGSKKESYSTRMPSSGNTSSGSVGLIFSQTVSVSHSDAQLSSQSSVPLSNSRSTRQGGELRRSS</sequence>
<dbReference type="PANTHER" id="PTHR12506:SF43">
    <property type="entry name" value="ZINC FINGER CCCH DOMAIN-CONTAINING PROTEIN 32"/>
    <property type="match status" value="1"/>
</dbReference>
<name>A0A8K0DYM2_9ROSA</name>
<feature type="domain" description="C3H1-type" evidence="10">
    <location>
        <begin position="297"/>
        <end position="325"/>
    </location>
</feature>
<keyword evidence="4 8" id="KW-0863">Zinc-finger</keyword>
<evidence type="ECO:0000313" key="12">
    <source>
        <dbReference type="Proteomes" id="UP000796880"/>
    </source>
</evidence>
<feature type="domain" description="C3H1-type" evidence="10">
    <location>
        <begin position="49"/>
        <end position="77"/>
    </location>
</feature>
<organism evidence="11 12">
    <name type="scientific">Rhamnella rubrinervis</name>
    <dbReference type="NCBI Taxonomy" id="2594499"/>
    <lineage>
        <taxon>Eukaryota</taxon>
        <taxon>Viridiplantae</taxon>
        <taxon>Streptophyta</taxon>
        <taxon>Embryophyta</taxon>
        <taxon>Tracheophyta</taxon>
        <taxon>Spermatophyta</taxon>
        <taxon>Magnoliopsida</taxon>
        <taxon>eudicotyledons</taxon>
        <taxon>Gunneridae</taxon>
        <taxon>Pentapetalae</taxon>
        <taxon>rosids</taxon>
        <taxon>fabids</taxon>
        <taxon>Rosales</taxon>
        <taxon>Rhamnaceae</taxon>
        <taxon>rhamnoid group</taxon>
        <taxon>Rhamneae</taxon>
        <taxon>Rhamnella</taxon>
    </lineage>
</organism>
<feature type="region of interest" description="Disordered" evidence="9">
    <location>
        <begin position="406"/>
        <end position="434"/>
    </location>
</feature>
<feature type="domain" description="C3H1-type" evidence="10">
    <location>
        <begin position="140"/>
        <end position="168"/>
    </location>
</feature>
<dbReference type="FunFam" id="4.10.1000.10:FF:000030">
    <property type="entry name" value="CCCH type zinc finger protein"/>
    <property type="match status" value="1"/>
</dbReference>
<evidence type="ECO:0000256" key="2">
    <source>
        <dbReference type="ARBA" id="ARBA00022723"/>
    </source>
</evidence>
<keyword evidence="12" id="KW-1185">Reference proteome</keyword>
<evidence type="ECO:0000256" key="1">
    <source>
        <dbReference type="ARBA" id="ARBA00004123"/>
    </source>
</evidence>
<protein>
    <recommendedName>
        <fullName evidence="10">C3H1-type domain-containing protein</fullName>
    </recommendedName>
</protein>
<evidence type="ECO:0000259" key="10">
    <source>
        <dbReference type="PROSITE" id="PS50103"/>
    </source>
</evidence>
<dbReference type="FunFam" id="4.10.1000.10:FF:000028">
    <property type="entry name" value="Zinc finger nuclease 2"/>
    <property type="match status" value="1"/>
</dbReference>
<dbReference type="Pfam" id="PF00642">
    <property type="entry name" value="zf-CCCH"/>
    <property type="match status" value="5"/>
</dbReference>
<comment type="subcellular location">
    <subcellularLocation>
        <location evidence="1">Nucleus</location>
    </subcellularLocation>
</comment>
<reference evidence="11" key="1">
    <citation type="submission" date="2020-03" db="EMBL/GenBank/DDBJ databases">
        <title>A high-quality chromosome-level genome assembly of a woody plant with both climbing and erect habits, Rhamnella rubrinervis.</title>
        <authorList>
            <person name="Lu Z."/>
            <person name="Yang Y."/>
            <person name="Zhu X."/>
            <person name="Sun Y."/>
        </authorList>
    </citation>
    <scope>NUCLEOTIDE SEQUENCE</scope>
    <source>
        <strain evidence="11">BYM</strain>
        <tissue evidence="11">Leaf</tissue>
    </source>
</reference>
<feature type="compositionally biased region" description="Low complexity" evidence="9">
    <location>
        <begin position="451"/>
        <end position="466"/>
    </location>
</feature>
<feature type="domain" description="C3H1-type" evidence="10">
    <location>
        <begin position="343"/>
        <end position="371"/>
    </location>
</feature>
<dbReference type="EMBL" id="VOIH02000010">
    <property type="protein sequence ID" value="KAF3436399.1"/>
    <property type="molecule type" value="Genomic_DNA"/>
</dbReference>
<accession>A0A8K0DYM2</accession>
<proteinExistence type="predicted"/>
<comment type="caution">
    <text evidence="11">The sequence shown here is derived from an EMBL/GenBank/DDBJ whole genome shotgun (WGS) entry which is preliminary data.</text>
</comment>
<evidence type="ECO:0000256" key="7">
    <source>
        <dbReference type="ARBA" id="ARBA00023242"/>
    </source>
</evidence>
<dbReference type="GO" id="GO:0003729">
    <property type="term" value="F:mRNA binding"/>
    <property type="evidence" value="ECO:0007669"/>
    <property type="project" value="TreeGrafter"/>
</dbReference>
<feature type="zinc finger region" description="C3H1-type" evidence="8">
    <location>
        <begin position="94"/>
        <end position="122"/>
    </location>
</feature>
<dbReference type="InterPro" id="IPR000571">
    <property type="entry name" value="Znf_CCCH"/>
</dbReference>